<dbReference type="EMBL" id="QQBC01000009">
    <property type="protein sequence ID" value="RDI63940.1"/>
    <property type="molecule type" value="Genomic_DNA"/>
</dbReference>
<sequence>MSEADPHIHVEQHIVRTGADARNAMVSMLGFAPDLPSVVTTGCRVRVPFAMTSLHPEKVTCLPCREFAQREYLRLADQITLASRMPGVNITAAQAAEAAAGLRDIGGRFGAPGQ</sequence>
<organism evidence="1 2">
    <name type="scientific">Nocardia pseudobrasiliensis</name>
    <dbReference type="NCBI Taxonomy" id="45979"/>
    <lineage>
        <taxon>Bacteria</taxon>
        <taxon>Bacillati</taxon>
        <taxon>Actinomycetota</taxon>
        <taxon>Actinomycetes</taxon>
        <taxon>Mycobacteriales</taxon>
        <taxon>Nocardiaceae</taxon>
        <taxon>Nocardia</taxon>
    </lineage>
</organism>
<proteinExistence type="predicted"/>
<evidence type="ECO:0000313" key="2">
    <source>
        <dbReference type="Proteomes" id="UP000254869"/>
    </source>
</evidence>
<name>A0A370I049_9NOCA</name>
<dbReference type="STRING" id="1210086.GCA_001613105_05396"/>
<dbReference type="AlphaFoldDB" id="A0A370I049"/>
<keyword evidence="2" id="KW-1185">Reference proteome</keyword>
<accession>A0A370I049</accession>
<dbReference type="Proteomes" id="UP000254869">
    <property type="component" value="Unassembled WGS sequence"/>
</dbReference>
<gene>
    <name evidence="1" type="ORF">DFR76_109280</name>
</gene>
<reference evidence="1 2" key="1">
    <citation type="submission" date="2018-07" db="EMBL/GenBank/DDBJ databases">
        <title>Genomic Encyclopedia of Type Strains, Phase IV (KMG-IV): sequencing the most valuable type-strain genomes for metagenomic binning, comparative biology and taxonomic classification.</title>
        <authorList>
            <person name="Goeker M."/>
        </authorList>
    </citation>
    <scope>NUCLEOTIDE SEQUENCE [LARGE SCALE GENOMIC DNA]</scope>
    <source>
        <strain evidence="1 2">DSM 44290</strain>
    </source>
</reference>
<protein>
    <submittedName>
        <fullName evidence="1">Uncharacterized protein</fullName>
    </submittedName>
</protein>
<evidence type="ECO:0000313" key="1">
    <source>
        <dbReference type="EMBL" id="RDI63940.1"/>
    </source>
</evidence>
<dbReference type="RefSeq" id="WP_068003284.1">
    <property type="nucleotide sequence ID" value="NZ_QQBC01000009.1"/>
</dbReference>
<comment type="caution">
    <text evidence="1">The sequence shown here is derived from an EMBL/GenBank/DDBJ whole genome shotgun (WGS) entry which is preliminary data.</text>
</comment>